<dbReference type="InterPro" id="IPR050231">
    <property type="entry name" value="Iron_ascorbate_oxido_reductase"/>
</dbReference>
<evidence type="ECO:0000313" key="8">
    <source>
        <dbReference type="Proteomes" id="UP000799424"/>
    </source>
</evidence>
<evidence type="ECO:0000256" key="2">
    <source>
        <dbReference type="ARBA" id="ARBA00022723"/>
    </source>
</evidence>
<evidence type="ECO:0000313" key="7">
    <source>
        <dbReference type="EMBL" id="KAF2831605.1"/>
    </source>
</evidence>
<evidence type="ECO:0000256" key="5">
    <source>
        <dbReference type="RuleBase" id="RU003682"/>
    </source>
</evidence>
<evidence type="ECO:0000256" key="1">
    <source>
        <dbReference type="ARBA" id="ARBA00008056"/>
    </source>
</evidence>
<sequence length="355" mass="40093">MPGAGGAPPILDFSRFYQGDLRAKQQLVKEVRNCCLHNGFFQITGHNVPIELQNRIMDWNKKFFDLELEQKNKINKDTSNTWNRGYELMKSQILEEGTNPELKEGFYIGDEISKEHPYFVNKKLNSGPNMWPSNDDLPNVTDFKATALDYYSQVVSLAKDILKVLALTLDLEETWFDDFVSGAVATMRLLHYPSQPPDSPAKLTRGIGAHTDFGCVTILLQDKVAGLQVYDYSTKEWLDVAPTPGAFVVNLGNLMMRWSNDRYISNLHRVINVSGAERYSIPVFFSGNPYYVVKCLPNCVQEGEEPKWPPITVEQAILDGYSDSYGRAERFKKDAETKTKSEGVQQVVVTEIAGA</sequence>
<dbReference type="Proteomes" id="UP000799424">
    <property type="component" value="Unassembled WGS sequence"/>
</dbReference>
<dbReference type="GO" id="GO:0046872">
    <property type="term" value="F:metal ion binding"/>
    <property type="evidence" value="ECO:0007669"/>
    <property type="project" value="UniProtKB-KW"/>
</dbReference>
<gene>
    <name evidence="7" type="ORF">CC86DRAFT_315076</name>
</gene>
<dbReference type="InterPro" id="IPR044861">
    <property type="entry name" value="IPNS-like_FE2OG_OXY"/>
</dbReference>
<dbReference type="GO" id="GO:0016491">
    <property type="term" value="F:oxidoreductase activity"/>
    <property type="evidence" value="ECO:0007669"/>
    <property type="project" value="UniProtKB-KW"/>
</dbReference>
<dbReference type="FunFam" id="2.60.120.330:FF:000006">
    <property type="entry name" value="2-oxoglutarate-Fe(II) type oxidoreductase hxnY"/>
    <property type="match status" value="1"/>
</dbReference>
<dbReference type="AlphaFoldDB" id="A0A6A7AG93"/>
<dbReference type="InterPro" id="IPR027443">
    <property type="entry name" value="IPNS-like_sf"/>
</dbReference>
<dbReference type="SUPFAM" id="SSF51197">
    <property type="entry name" value="Clavaminate synthase-like"/>
    <property type="match status" value="1"/>
</dbReference>
<dbReference type="PRINTS" id="PR00682">
    <property type="entry name" value="IPNSYNTHASE"/>
</dbReference>
<dbReference type="EMBL" id="MU006218">
    <property type="protein sequence ID" value="KAF2831605.1"/>
    <property type="molecule type" value="Genomic_DNA"/>
</dbReference>
<evidence type="ECO:0000256" key="3">
    <source>
        <dbReference type="ARBA" id="ARBA00023002"/>
    </source>
</evidence>
<dbReference type="Pfam" id="PF14226">
    <property type="entry name" value="DIOX_N"/>
    <property type="match status" value="1"/>
</dbReference>
<dbReference type="GO" id="GO:0044283">
    <property type="term" value="P:small molecule biosynthetic process"/>
    <property type="evidence" value="ECO:0007669"/>
    <property type="project" value="UniProtKB-ARBA"/>
</dbReference>
<evidence type="ECO:0000259" key="6">
    <source>
        <dbReference type="PROSITE" id="PS51471"/>
    </source>
</evidence>
<protein>
    <submittedName>
        <fullName evidence="7">Clavaminate synthase-like protein</fullName>
    </submittedName>
</protein>
<evidence type="ECO:0000256" key="4">
    <source>
        <dbReference type="ARBA" id="ARBA00023004"/>
    </source>
</evidence>
<organism evidence="7 8">
    <name type="scientific">Ophiobolus disseminans</name>
    <dbReference type="NCBI Taxonomy" id="1469910"/>
    <lineage>
        <taxon>Eukaryota</taxon>
        <taxon>Fungi</taxon>
        <taxon>Dikarya</taxon>
        <taxon>Ascomycota</taxon>
        <taxon>Pezizomycotina</taxon>
        <taxon>Dothideomycetes</taxon>
        <taxon>Pleosporomycetidae</taxon>
        <taxon>Pleosporales</taxon>
        <taxon>Pleosporineae</taxon>
        <taxon>Phaeosphaeriaceae</taxon>
        <taxon>Ophiobolus</taxon>
    </lineage>
</organism>
<keyword evidence="8" id="KW-1185">Reference proteome</keyword>
<dbReference type="OrthoDB" id="288590at2759"/>
<keyword evidence="4 5" id="KW-0408">Iron</keyword>
<name>A0A6A7AG93_9PLEO</name>
<dbReference type="Pfam" id="PF03171">
    <property type="entry name" value="2OG-FeII_Oxy"/>
    <property type="match status" value="1"/>
</dbReference>
<dbReference type="PROSITE" id="PS51471">
    <property type="entry name" value="FE2OG_OXY"/>
    <property type="match status" value="1"/>
</dbReference>
<proteinExistence type="inferred from homology"/>
<dbReference type="InterPro" id="IPR026992">
    <property type="entry name" value="DIOX_N"/>
</dbReference>
<comment type="similarity">
    <text evidence="1 5">Belongs to the iron/ascorbate-dependent oxidoreductase family.</text>
</comment>
<reference evidence="7" key="1">
    <citation type="journal article" date="2020" name="Stud. Mycol.">
        <title>101 Dothideomycetes genomes: a test case for predicting lifestyles and emergence of pathogens.</title>
        <authorList>
            <person name="Haridas S."/>
            <person name="Albert R."/>
            <person name="Binder M."/>
            <person name="Bloem J."/>
            <person name="Labutti K."/>
            <person name="Salamov A."/>
            <person name="Andreopoulos B."/>
            <person name="Baker S."/>
            <person name="Barry K."/>
            <person name="Bills G."/>
            <person name="Bluhm B."/>
            <person name="Cannon C."/>
            <person name="Castanera R."/>
            <person name="Culley D."/>
            <person name="Daum C."/>
            <person name="Ezra D."/>
            <person name="Gonzalez J."/>
            <person name="Henrissat B."/>
            <person name="Kuo A."/>
            <person name="Liang C."/>
            <person name="Lipzen A."/>
            <person name="Lutzoni F."/>
            <person name="Magnuson J."/>
            <person name="Mondo S."/>
            <person name="Nolan M."/>
            <person name="Ohm R."/>
            <person name="Pangilinan J."/>
            <person name="Park H.-J."/>
            <person name="Ramirez L."/>
            <person name="Alfaro M."/>
            <person name="Sun H."/>
            <person name="Tritt A."/>
            <person name="Yoshinaga Y."/>
            <person name="Zwiers L.-H."/>
            <person name="Turgeon B."/>
            <person name="Goodwin S."/>
            <person name="Spatafora J."/>
            <person name="Crous P."/>
            <person name="Grigoriev I."/>
        </authorList>
    </citation>
    <scope>NUCLEOTIDE SEQUENCE</scope>
    <source>
        <strain evidence="7">CBS 113818</strain>
    </source>
</reference>
<dbReference type="InterPro" id="IPR005123">
    <property type="entry name" value="Oxoglu/Fe-dep_dioxygenase_dom"/>
</dbReference>
<dbReference type="PANTHER" id="PTHR47990">
    <property type="entry name" value="2-OXOGLUTARATE (2OG) AND FE(II)-DEPENDENT OXYGENASE SUPERFAMILY PROTEIN-RELATED"/>
    <property type="match status" value="1"/>
</dbReference>
<accession>A0A6A7AG93</accession>
<keyword evidence="3 5" id="KW-0560">Oxidoreductase</keyword>
<keyword evidence="2 5" id="KW-0479">Metal-binding</keyword>
<feature type="domain" description="Fe2OG dioxygenase" evidence="6">
    <location>
        <begin position="183"/>
        <end position="287"/>
    </location>
</feature>
<dbReference type="Gene3D" id="2.60.120.330">
    <property type="entry name" value="B-lactam Antibiotic, Isopenicillin N Synthase, Chain"/>
    <property type="match status" value="1"/>
</dbReference>